<protein>
    <recommendedName>
        <fullName evidence="8">Ribonuclease VapC</fullName>
        <shortName evidence="8">RNase VapC</shortName>
        <ecNumber evidence="8">3.1.-.-</ecNumber>
    </recommendedName>
    <alternativeName>
        <fullName evidence="8">Toxin VapC</fullName>
    </alternativeName>
</protein>
<accession>R4Z333</accession>
<dbReference type="Proteomes" id="UP000018291">
    <property type="component" value="Unassembled WGS sequence"/>
</dbReference>
<evidence type="ECO:0000256" key="5">
    <source>
        <dbReference type="ARBA" id="ARBA00022801"/>
    </source>
</evidence>
<evidence type="ECO:0000256" key="6">
    <source>
        <dbReference type="ARBA" id="ARBA00022842"/>
    </source>
</evidence>
<comment type="caution">
    <text evidence="10">The sequence shown here is derived from an EMBL/GenBank/DDBJ whole genome shotgun (WGS) entry which is preliminary data.</text>
</comment>
<dbReference type="SUPFAM" id="SSF88723">
    <property type="entry name" value="PIN domain-like"/>
    <property type="match status" value="1"/>
</dbReference>
<dbReference type="GO" id="GO:0000287">
    <property type="term" value="F:magnesium ion binding"/>
    <property type="evidence" value="ECO:0007669"/>
    <property type="project" value="UniProtKB-UniRule"/>
</dbReference>
<dbReference type="PANTHER" id="PTHR33653">
    <property type="entry name" value="RIBONUCLEASE VAPC2"/>
    <property type="match status" value="1"/>
</dbReference>
<keyword evidence="5 8" id="KW-0378">Hydrolase</keyword>
<feature type="binding site" evidence="8">
    <location>
        <position position="18"/>
    </location>
    <ligand>
        <name>Mg(2+)</name>
        <dbReference type="ChEBI" id="CHEBI:18420"/>
    </ligand>
</feature>
<evidence type="ECO:0000259" key="9">
    <source>
        <dbReference type="Pfam" id="PF01850"/>
    </source>
</evidence>
<keyword evidence="2 8" id="KW-1277">Toxin-antitoxin system</keyword>
<keyword evidence="3 8" id="KW-0540">Nuclease</keyword>
<proteinExistence type="inferred from homology"/>
<dbReference type="HAMAP" id="MF_00265">
    <property type="entry name" value="VapC_Nob1"/>
    <property type="match status" value="1"/>
</dbReference>
<keyword evidence="8" id="KW-0800">Toxin</keyword>
<evidence type="ECO:0000256" key="7">
    <source>
        <dbReference type="ARBA" id="ARBA00038093"/>
    </source>
</evidence>
<keyword evidence="11" id="KW-1185">Reference proteome</keyword>
<feature type="binding site" evidence="8">
    <location>
        <position position="107"/>
    </location>
    <ligand>
        <name>Mg(2+)</name>
        <dbReference type="ChEBI" id="CHEBI:18420"/>
    </ligand>
</feature>
<dbReference type="eggNOG" id="COG1487">
    <property type="taxonomic scope" value="Bacteria"/>
</dbReference>
<dbReference type="InterPro" id="IPR002716">
    <property type="entry name" value="PIN_dom"/>
</dbReference>
<comment type="similarity">
    <text evidence="7 8">Belongs to the PINc/VapC protein family.</text>
</comment>
<evidence type="ECO:0000256" key="3">
    <source>
        <dbReference type="ARBA" id="ARBA00022722"/>
    </source>
</evidence>
<name>R4Z333_9ACTN</name>
<dbReference type="CDD" id="cd18768">
    <property type="entry name" value="PIN_MtVapC4-C5-like"/>
    <property type="match status" value="1"/>
</dbReference>
<dbReference type="OrthoDB" id="9799448at2"/>
<dbReference type="AlphaFoldDB" id="R4Z333"/>
<dbReference type="EMBL" id="CANL01000050">
    <property type="protein sequence ID" value="CCM65080.1"/>
    <property type="molecule type" value="Genomic_DNA"/>
</dbReference>
<evidence type="ECO:0000256" key="8">
    <source>
        <dbReference type="HAMAP-Rule" id="MF_00265"/>
    </source>
</evidence>
<evidence type="ECO:0000256" key="4">
    <source>
        <dbReference type="ARBA" id="ARBA00022723"/>
    </source>
</evidence>
<dbReference type="InterPro" id="IPR029060">
    <property type="entry name" value="PIN-like_dom_sf"/>
</dbReference>
<dbReference type="Pfam" id="PF01850">
    <property type="entry name" value="PIN"/>
    <property type="match status" value="1"/>
</dbReference>
<dbReference type="HOGENOM" id="CLU_118482_6_0_11"/>
<dbReference type="GO" id="GO:0090729">
    <property type="term" value="F:toxin activity"/>
    <property type="evidence" value="ECO:0007669"/>
    <property type="project" value="UniProtKB-KW"/>
</dbReference>
<keyword evidence="6 8" id="KW-0460">Magnesium</keyword>
<evidence type="ECO:0000256" key="1">
    <source>
        <dbReference type="ARBA" id="ARBA00001946"/>
    </source>
</evidence>
<keyword evidence="4 8" id="KW-0479">Metal-binding</keyword>
<dbReference type="Gene3D" id="3.40.50.1010">
    <property type="entry name" value="5'-nuclease"/>
    <property type="match status" value="1"/>
</dbReference>
<dbReference type="InterPro" id="IPR022907">
    <property type="entry name" value="VapC_family"/>
</dbReference>
<dbReference type="RefSeq" id="WP_012229512.1">
    <property type="nucleotide sequence ID" value="NZ_HG422565.1"/>
</dbReference>
<feature type="domain" description="PIN" evidence="9">
    <location>
        <begin position="17"/>
        <end position="132"/>
    </location>
</feature>
<evidence type="ECO:0000313" key="11">
    <source>
        <dbReference type="Proteomes" id="UP000018291"/>
    </source>
</evidence>
<dbReference type="EC" id="3.1.-.-" evidence="8"/>
<comment type="cofactor">
    <cofactor evidence="1 8">
        <name>Mg(2+)</name>
        <dbReference type="ChEBI" id="CHEBI:18420"/>
    </cofactor>
</comment>
<organism evidence="10 11">
    <name type="scientific">Candidatus Neomicrothrix parvicella RN1</name>
    <dbReference type="NCBI Taxonomy" id="1229780"/>
    <lineage>
        <taxon>Bacteria</taxon>
        <taxon>Bacillati</taxon>
        <taxon>Actinomycetota</taxon>
        <taxon>Acidimicrobiia</taxon>
        <taxon>Acidimicrobiales</taxon>
        <taxon>Microthrixaceae</taxon>
        <taxon>Candidatus Neomicrothrix</taxon>
    </lineage>
</organism>
<dbReference type="STRING" id="1229780.BN381_540002"/>
<comment type="function">
    <text evidence="8">Toxic component of a toxin-antitoxin (TA) system. An RNase.</text>
</comment>
<evidence type="ECO:0000313" key="10">
    <source>
        <dbReference type="EMBL" id="CCM65080.1"/>
    </source>
</evidence>
<dbReference type="InterPro" id="IPR050556">
    <property type="entry name" value="Type_II_TA_system_RNase"/>
</dbReference>
<dbReference type="GO" id="GO:0004540">
    <property type="term" value="F:RNA nuclease activity"/>
    <property type="evidence" value="ECO:0007669"/>
    <property type="project" value="InterPro"/>
</dbReference>
<sequence length="139" mass="14828">MTSEGSASDDAAAAGLFDTSIFIAEETGRHIDRTRIPPSSLVSIITIGELRSGVLSASDISTRAIRLETLTTALTLDPLPIDQAVAAKWARLRSILTHEGLRMGINDSWIAATAMAHDMPVVTQDTGFPDLEELAVIQV</sequence>
<evidence type="ECO:0000256" key="2">
    <source>
        <dbReference type="ARBA" id="ARBA00022649"/>
    </source>
</evidence>
<reference evidence="10 11" key="1">
    <citation type="journal article" date="2013" name="ISME J.">
        <title>Metabolic model for the filamentous 'Candidatus Microthrix parvicella' based on genomic and metagenomic analyses.</title>
        <authorList>
            <person name="Jon McIlroy S."/>
            <person name="Kristiansen R."/>
            <person name="Albertsen M."/>
            <person name="Michael Karst S."/>
            <person name="Rossetti S."/>
            <person name="Lund Nielsen J."/>
            <person name="Tandoi V."/>
            <person name="James Seviour R."/>
            <person name="Nielsen P.H."/>
        </authorList>
    </citation>
    <scope>NUCLEOTIDE SEQUENCE [LARGE SCALE GENOMIC DNA]</scope>
    <source>
        <strain evidence="10 11">RN1</strain>
    </source>
</reference>
<gene>
    <name evidence="8" type="primary">vapC</name>
    <name evidence="10" type="ORF">BN381_540002</name>
</gene>
<dbReference type="GO" id="GO:0016787">
    <property type="term" value="F:hydrolase activity"/>
    <property type="evidence" value="ECO:0007669"/>
    <property type="project" value="UniProtKB-KW"/>
</dbReference>
<dbReference type="PANTHER" id="PTHR33653:SF1">
    <property type="entry name" value="RIBONUCLEASE VAPC2"/>
    <property type="match status" value="1"/>
</dbReference>